<proteinExistence type="predicted"/>
<accession>A0A3S4CA04</accession>
<organism evidence="1 2">
    <name type="scientific">Thermothielavioides terrestris</name>
    <dbReference type="NCBI Taxonomy" id="2587410"/>
    <lineage>
        <taxon>Eukaryota</taxon>
        <taxon>Fungi</taxon>
        <taxon>Dikarya</taxon>
        <taxon>Ascomycota</taxon>
        <taxon>Pezizomycotina</taxon>
        <taxon>Sordariomycetes</taxon>
        <taxon>Sordariomycetidae</taxon>
        <taxon>Sordariales</taxon>
        <taxon>Chaetomiaceae</taxon>
        <taxon>Thermothielavioides</taxon>
    </lineage>
</organism>
<reference evidence="1 2" key="1">
    <citation type="submission" date="2018-04" db="EMBL/GenBank/DDBJ databases">
        <authorList>
            <person name="Huttner S."/>
            <person name="Dainat J."/>
        </authorList>
    </citation>
    <scope>NUCLEOTIDE SEQUENCE [LARGE SCALE GENOMIC DNA]</scope>
</reference>
<gene>
    <name evidence="1" type="ORF">TT172_LOCUS7694</name>
</gene>
<sequence>MLSPRPPNAFVGALNEAVTSSDGDGIDAFFTADDVVSSCYSSGVLAPTAAAIDAGRCLCCNSVLPISCVYSSCASYIANGLPDARTAFRGTSPTRTSTRLVTTTTAPAACTSVVDVYMSSEFQFETTGPSDVASCFCREQSGNYNTAFDDYPRTSASFLKIAGLTGYSVISRLAMLCESDFQSTSADALVFTTVTGGSASGTGSGLTLPSSTRLR</sequence>
<dbReference type="AlphaFoldDB" id="A0A3S4CA04"/>
<protein>
    <submittedName>
        <fullName evidence="1">4f953ed2-470e-4220-8116-2f6bec9825c8</fullName>
    </submittedName>
</protein>
<dbReference type="EMBL" id="OUUZ01000015">
    <property type="protein sequence ID" value="SPQ25275.1"/>
    <property type="molecule type" value="Genomic_DNA"/>
</dbReference>
<evidence type="ECO:0000313" key="2">
    <source>
        <dbReference type="Proteomes" id="UP000289323"/>
    </source>
</evidence>
<dbReference type="Proteomes" id="UP000289323">
    <property type="component" value="Unassembled WGS sequence"/>
</dbReference>
<name>A0A3S4CA04_9PEZI</name>
<evidence type="ECO:0000313" key="1">
    <source>
        <dbReference type="EMBL" id="SPQ25275.1"/>
    </source>
</evidence>